<evidence type="ECO:0000256" key="1">
    <source>
        <dbReference type="ARBA" id="ARBA00004123"/>
    </source>
</evidence>
<dbReference type="InterPro" id="IPR051638">
    <property type="entry name" value="CTBP_dehydrogenase"/>
</dbReference>
<sequence>MTSGELATTPTYTIIQADGLYPDDGIEQQIFAPRPGENYKLEFLSTNLWPTGEAEPKPWSAIPEDVRNRVDGIMDLKLYFTEEDVALFPNLKVFVRMGVGYDRLAREAMAKRNITVCNVPDYGTAEIADHAIGLMLSLRRGILLHNERQRATPPAPWMAIESPLVARLQRKTFGVFGLGRIGTAAALRAKAFGFNVLFYDPYLPNGVDKSLDIERTKDMKELFRRSSVLSLHCPCTRETRNLIDYSLLSLMPKGSILVNTARGEILNLDGVQQCLREDILAGAALDVLPEEPIPEDRVHPLLQAYRNKEEWLEGRMVLTCHTAFYSPESFVDIRVKSCETLRDVLIDGGRSNVITLEME</sequence>
<comment type="subcellular location">
    <subcellularLocation>
        <location evidence="1">Nucleus</location>
    </subcellularLocation>
</comment>
<evidence type="ECO:0000256" key="2">
    <source>
        <dbReference type="ARBA" id="ARBA00005854"/>
    </source>
</evidence>
<dbReference type="EMBL" id="CAVMBE010000035">
    <property type="protein sequence ID" value="CAK4030339.1"/>
    <property type="molecule type" value="Genomic_DNA"/>
</dbReference>
<dbReference type="InterPro" id="IPR029753">
    <property type="entry name" value="D-isomer_DH_CS"/>
</dbReference>
<evidence type="ECO:0000313" key="9">
    <source>
        <dbReference type="Proteomes" id="UP001296104"/>
    </source>
</evidence>
<reference evidence="8" key="1">
    <citation type="submission" date="2023-11" db="EMBL/GenBank/DDBJ databases">
        <authorList>
            <person name="Alioto T."/>
            <person name="Alioto T."/>
            <person name="Gomez Garrido J."/>
        </authorList>
    </citation>
    <scope>NUCLEOTIDE SEQUENCE</scope>
</reference>
<keyword evidence="4" id="KW-0539">Nucleus</keyword>
<dbReference type="InterPro" id="IPR006139">
    <property type="entry name" value="D-isomer_2_OHA_DH_cat_dom"/>
</dbReference>
<dbReference type="InterPro" id="IPR006140">
    <property type="entry name" value="D-isomer_DH_NAD-bd"/>
</dbReference>
<organism evidence="8 9">
    <name type="scientific">Lecanosticta acicola</name>
    <dbReference type="NCBI Taxonomy" id="111012"/>
    <lineage>
        <taxon>Eukaryota</taxon>
        <taxon>Fungi</taxon>
        <taxon>Dikarya</taxon>
        <taxon>Ascomycota</taxon>
        <taxon>Pezizomycotina</taxon>
        <taxon>Dothideomycetes</taxon>
        <taxon>Dothideomycetidae</taxon>
        <taxon>Mycosphaerellales</taxon>
        <taxon>Mycosphaerellaceae</taxon>
        <taxon>Lecanosticta</taxon>
    </lineage>
</organism>
<dbReference type="SUPFAM" id="SSF52283">
    <property type="entry name" value="Formate/glycerate dehydrogenase catalytic domain-like"/>
    <property type="match status" value="1"/>
</dbReference>
<evidence type="ECO:0000256" key="4">
    <source>
        <dbReference type="ARBA" id="ARBA00023242"/>
    </source>
</evidence>
<dbReference type="AlphaFoldDB" id="A0AAI9EBS9"/>
<dbReference type="PANTHER" id="PTHR46029">
    <property type="entry name" value="C-TERMINAL-BINDING PROTEIN"/>
    <property type="match status" value="1"/>
</dbReference>
<dbReference type="GO" id="GO:0003714">
    <property type="term" value="F:transcription corepressor activity"/>
    <property type="evidence" value="ECO:0007669"/>
    <property type="project" value="InterPro"/>
</dbReference>
<dbReference type="PANTHER" id="PTHR46029:SF7">
    <property type="entry name" value="C-TERMINAL-BINDING PROTEIN"/>
    <property type="match status" value="1"/>
</dbReference>
<dbReference type="GO" id="GO:0005634">
    <property type="term" value="C:nucleus"/>
    <property type="evidence" value="ECO:0007669"/>
    <property type="project" value="UniProtKB-SubCell"/>
</dbReference>
<feature type="domain" description="D-isomer specific 2-hydroxyacid dehydrogenase NAD-binding" evidence="7">
    <location>
        <begin position="132"/>
        <end position="304"/>
    </location>
</feature>
<keyword evidence="9" id="KW-1185">Reference proteome</keyword>
<dbReference type="GO" id="GO:0016616">
    <property type="term" value="F:oxidoreductase activity, acting on the CH-OH group of donors, NAD or NADP as acceptor"/>
    <property type="evidence" value="ECO:0007669"/>
    <property type="project" value="InterPro"/>
</dbReference>
<protein>
    <submittedName>
        <fullName evidence="8">Phosphoglycerate dehydrogenase</fullName>
    </submittedName>
</protein>
<accession>A0AAI9EBS9</accession>
<name>A0AAI9EBS9_9PEZI</name>
<dbReference type="Pfam" id="PF02826">
    <property type="entry name" value="2-Hacid_dh_C"/>
    <property type="match status" value="1"/>
</dbReference>
<evidence type="ECO:0000313" key="8">
    <source>
        <dbReference type="EMBL" id="CAK4030339.1"/>
    </source>
</evidence>
<keyword evidence="3 5" id="KW-0560">Oxidoreductase</keyword>
<comment type="similarity">
    <text evidence="2 5">Belongs to the D-isomer specific 2-hydroxyacid dehydrogenase family.</text>
</comment>
<dbReference type="GO" id="GO:0001221">
    <property type="term" value="F:transcription coregulator binding"/>
    <property type="evidence" value="ECO:0007669"/>
    <property type="project" value="TreeGrafter"/>
</dbReference>
<dbReference type="Proteomes" id="UP001296104">
    <property type="component" value="Unassembled WGS sequence"/>
</dbReference>
<gene>
    <name evidence="8" type="ORF">LECACI_7A005497</name>
</gene>
<proteinExistence type="inferred from homology"/>
<dbReference type="CDD" id="cd05299">
    <property type="entry name" value="CtBP_dh"/>
    <property type="match status" value="1"/>
</dbReference>
<dbReference type="InterPro" id="IPR036291">
    <property type="entry name" value="NAD(P)-bd_dom_sf"/>
</dbReference>
<comment type="caution">
    <text evidence="8">The sequence shown here is derived from an EMBL/GenBank/DDBJ whole genome shotgun (WGS) entry which is preliminary data.</text>
</comment>
<evidence type="ECO:0000259" key="7">
    <source>
        <dbReference type="Pfam" id="PF02826"/>
    </source>
</evidence>
<dbReference type="GO" id="GO:0006357">
    <property type="term" value="P:regulation of transcription by RNA polymerase II"/>
    <property type="evidence" value="ECO:0007669"/>
    <property type="project" value="TreeGrafter"/>
</dbReference>
<dbReference type="GO" id="GO:0003713">
    <property type="term" value="F:transcription coactivator activity"/>
    <property type="evidence" value="ECO:0007669"/>
    <property type="project" value="TreeGrafter"/>
</dbReference>
<evidence type="ECO:0000256" key="5">
    <source>
        <dbReference type="RuleBase" id="RU003719"/>
    </source>
</evidence>
<dbReference type="Gene3D" id="3.40.50.720">
    <property type="entry name" value="NAD(P)-binding Rossmann-like Domain"/>
    <property type="match status" value="2"/>
</dbReference>
<dbReference type="GO" id="GO:0051287">
    <property type="term" value="F:NAD binding"/>
    <property type="evidence" value="ECO:0007669"/>
    <property type="project" value="InterPro"/>
</dbReference>
<dbReference type="SUPFAM" id="SSF51735">
    <property type="entry name" value="NAD(P)-binding Rossmann-fold domains"/>
    <property type="match status" value="1"/>
</dbReference>
<evidence type="ECO:0000256" key="3">
    <source>
        <dbReference type="ARBA" id="ARBA00023002"/>
    </source>
</evidence>
<dbReference type="GO" id="GO:0140297">
    <property type="term" value="F:DNA-binding transcription factor binding"/>
    <property type="evidence" value="ECO:0007669"/>
    <property type="project" value="TreeGrafter"/>
</dbReference>
<feature type="domain" description="D-isomer specific 2-hydroxyacid dehydrogenase catalytic" evidence="6">
    <location>
        <begin position="70"/>
        <end position="347"/>
    </location>
</feature>
<evidence type="ECO:0000259" key="6">
    <source>
        <dbReference type="Pfam" id="PF00389"/>
    </source>
</evidence>
<dbReference type="PROSITE" id="PS00671">
    <property type="entry name" value="D_2_HYDROXYACID_DH_3"/>
    <property type="match status" value="1"/>
</dbReference>
<dbReference type="Pfam" id="PF00389">
    <property type="entry name" value="2-Hacid_dh"/>
    <property type="match status" value="1"/>
</dbReference>
<dbReference type="InterPro" id="IPR043322">
    <property type="entry name" value="CtBP"/>
</dbReference>